<comment type="similarity">
    <text evidence="1">Belongs to the short-chain dehydrogenases/reductases (SDR) family.</text>
</comment>
<keyword evidence="3" id="KW-1185">Reference proteome</keyword>
<dbReference type="Proteomes" id="UP001652625">
    <property type="component" value="Chromosome 01"/>
</dbReference>
<dbReference type="Gene3D" id="3.40.50.720">
    <property type="entry name" value="NAD(P)-binding Rossmann-like Domain"/>
    <property type="match status" value="1"/>
</dbReference>
<dbReference type="RefSeq" id="XP_065643444.1">
    <property type="nucleotide sequence ID" value="XM_065787372.1"/>
</dbReference>
<dbReference type="SUPFAM" id="SSF51735">
    <property type="entry name" value="NAD(P)-binding Rossmann-fold domains"/>
    <property type="match status" value="1"/>
</dbReference>
<proteinExistence type="inferred from homology"/>
<evidence type="ECO:0000313" key="5">
    <source>
        <dbReference type="RefSeq" id="XP_065643444.1"/>
    </source>
</evidence>
<reference evidence="3 4" key="1">
    <citation type="submission" date="2025-05" db="UniProtKB">
        <authorList>
            <consortium name="RefSeq"/>
        </authorList>
    </citation>
    <scope>NUCLEOTIDE SEQUENCE [LARGE SCALE GENOMIC DNA]</scope>
</reference>
<evidence type="ECO:0000313" key="4">
    <source>
        <dbReference type="RefSeq" id="XP_065643443.1"/>
    </source>
</evidence>
<dbReference type="PANTHER" id="PTHR24320">
    <property type="entry name" value="RETINOL DEHYDROGENASE"/>
    <property type="match status" value="1"/>
</dbReference>
<dbReference type="InterPro" id="IPR002347">
    <property type="entry name" value="SDR_fam"/>
</dbReference>
<organism evidence="3 5">
    <name type="scientific">Hydra vulgaris</name>
    <name type="common">Hydra</name>
    <name type="synonym">Hydra attenuata</name>
    <dbReference type="NCBI Taxonomy" id="6087"/>
    <lineage>
        <taxon>Eukaryota</taxon>
        <taxon>Metazoa</taxon>
        <taxon>Cnidaria</taxon>
        <taxon>Hydrozoa</taxon>
        <taxon>Hydroidolina</taxon>
        <taxon>Anthoathecata</taxon>
        <taxon>Aplanulata</taxon>
        <taxon>Hydridae</taxon>
        <taxon>Hydra</taxon>
    </lineage>
</organism>
<dbReference type="PRINTS" id="PR00081">
    <property type="entry name" value="GDHRDH"/>
</dbReference>
<name>A0ABM4B3N3_HYDVU</name>
<gene>
    <name evidence="4 5" type="primary">LOC100200689</name>
</gene>
<sequence length="327" mass="35613">MCSHFGENTTALEVVEGINLKGYEVIVTGGNSGIGVETIRALAKAGARCVLCTRDLDKGHQVAKEIISSTGNDQIEVEQLELDSLESVDSFVQRFLAKNRPLNILINNAGVMACPKSFTKNGFETQFGVNHLGHFALTIGLLPALKEGAKLMCKKSRVINVSSIAHAYANIDFNDIHFTKGREYEAFVSYGQSKTCNCLFSLALTKRYFDDGIASNSVMPGVIMTNLQRYISTDDLKKKGVIDSNGKPLINLKSVEAGASTSVWAAVSLDLEGKAGLYLENCAISTEESNIEKIRAEILGYAHYIMDNDAADQLWNVSEELIKSKSL</sequence>
<protein>
    <submittedName>
        <fullName evidence="4 5">Probable oxidoreductase</fullName>
    </submittedName>
</protein>
<keyword evidence="2" id="KW-0560">Oxidoreductase</keyword>
<dbReference type="Pfam" id="PF00106">
    <property type="entry name" value="adh_short"/>
    <property type="match status" value="1"/>
</dbReference>
<dbReference type="CDD" id="cd05327">
    <property type="entry name" value="retinol-DH_like_SDR_c_like"/>
    <property type="match status" value="1"/>
</dbReference>
<dbReference type="RefSeq" id="XP_065643443.1">
    <property type="nucleotide sequence ID" value="XM_065787371.1"/>
</dbReference>
<accession>A0ABM4B3N3</accession>
<evidence type="ECO:0000256" key="2">
    <source>
        <dbReference type="ARBA" id="ARBA00023002"/>
    </source>
</evidence>
<evidence type="ECO:0000256" key="1">
    <source>
        <dbReference type="ARBA" id="ARBA00006484"/>
    </source>
</evidence>
<evidence type="ECO:0000313" key="3">
    <source>
        <dbReference type="Proteomes" id="UP001652625"/>
    </source>
</evidence>
<dbReference type="InterPro" id="IPR036291">
    <property type="entry name" value="NAD(P)-bd_dom_sf"/>
</dbReference>
<dbReference type="GeneID" id="100200689"/>
<dbReference type="PANTHER" id="PTHR24320:SF148">
    <property type="entry name" value="NAD(P)-BINDING ROSSMANN-FOLD SUPERFAMILY PROTEIN"/>
    <property type="match status" value="1"/>
</dbReference>